<dbReference type="InterPro" id="IPR053226">
    <property type="entry name" value="Pyrrolopyrazine_biosynth_F"/>
</dbReference>
<gene>
    <name evidence="1" type="ORF">N7468_007955</name>
</gene>
<dbReference type="OrthoDB" id="3650366at2759"/>
<sequence length="352" mass="39256">MAIDNTVPATLPNPPKRLLLVSVPRTASNLLSKMLNIEGQPNVHTNAKAGYFFYNAFTAIANGGYLSKPCSQWTESEKTEVRALFQTCFNELEDYCTEAEATNKIMFAKEHSFWFSNPAALQPGVYDTEFAKALHVDIPARYGEQTYSANNQTVISDEYLRTWQLAFIIRHPALAWPSLYRAMLKMQAIGFMDEDGLKGASATNMTMRWSRRLYDWAAEQPDIAVAPPIIDAHDLIHTPQIVQKLCAQTGLDPASVQFEWGSADIKKAELWAPGAECDAEQQKHIKAANIMLSTLQSSSTPNKALAPETIDIAAEAVKWRAEFGDEIAGVIEKAVHDSMDDYEYLKARKLCL</sequence>
<dbReference type="Proteomes" id="UP001150941">
    <property type="component" value="Unassembled WGS sequence"/>
</dbReference>
<dbReference type="Gene3D" id="3.40.50.300">
    <property type="entry name" value="P-loop containing nucleotide triphosphate hydrolases"/>
    <property type="match status" value="1"/>
</dbReference>
<keyword evidence="2" id="KW-1185">Reference proteome</keyword>
<reference evidence="1" key="1">
    <citation type="submission" date="2022-11" db="EMBL/GenBank/DDBJ databases">
        <authorList>
            <person name="Petersen C."/>
        </authorList>
    </citation>
    <scope>NUCLEOTIDE SEQUENCE</scope>
    <source>
        <strain evidence="1">IBT 19713</strain>
    </source>
</reference>
<comment type="caution">
    <text evidence="1">The sequence shown here is derived from an EMBL/GenBank/DDBJ whole genome shotgun (WGS) entry which is preliminary data.</text>
</comment>
<dbReference type="EMBL" id="JAPQKS010000006">
    <property type="protein sequence ID" value="KAJ5223413.1"/>
    <property type="molecule type" value="Genomic_DNA"/>
</dbReference>
<dbReference type="GeneID" id="83204554"/>
<dbReference type="InterPro" id="IPR027417">
    <property type="entry name" value="P-loop_NTPase"/>
</dbReference>
<dbReference type="PANTHER" id="PTHR48419:SF1">
    <property type="entry name" value="SULFOTRANSFERASE DOMAIN-CONTAINING PROTEIN"/>
    <property type="match status" value="1"/>
</dbReference>
<reference evidence="1" key="2">
    <citation type="journal article" date="2023" name="IMA Fungus">
        <title>Comparative genomic study of the Penicillium genus elucidates a diverse pangenome and 15 lateral gene transfer events.</title>
        <authorList>
            <person name="Petersen C."/>
            <person name="Sorensen T."/>
            <person name="Nielsen M.R."/>
            <person name="Sondergaard T.E."/>
            <person name="Sorensen J.L."/>
            <person name="Fitzpatrick D.A."/>
            <person name="Frisvad J.C."/>
            <person name="Nielsen K.L."/>
        </authorList>
    </citation>
    <scope>NUCLEOTIDE SEQUENCE</scope>
    <source>
        <strain evidence="1">IBT 19713</strain>
    </source>
</reference>
<evidence type="ECO:0000313" key="2">
    <source>
        <dbReference type="Proteomes" id="UP001150941"/>
    </source>
</evidence>
<dbReference type="AlphaFoldDB" id="A0A9W9THZ9"/>
<protein>
    <submittedName>
        <fullName evidence="1">Uncharacterized protein</fullName>
    </submittedName>
</protein>
<organism evidence="1 2">
    <name type="scientific">Penicillium chermesinum</name>
    <dbReference type="NCBI Taxonomy" id="63820"/>
    <lineage>
        <taxon>Eukaryota</taxon>
        <taxon>Fungi</taxon>
        <taxon>Dikarya</taxon>
        <taxon>Ascomycota</taxon>
        <taxon>Pezizomycotina</taxon>
        <taxon>Eurotiomycetes</taxon>
        <taxon>Eurotiomycetidae</taxon>
        <taxon>Eurotiales</taxon>
        <taxon>Aspergillaceae</taxon>
        <taxon>Penicillium</taxon>
    </lineage>
</organism>
<dbReference type="SUPFAM" id="SSF52540">
    <property type="entry name" value="P-loop containing nucleoside triphosphate hydrolases"/>
    <property type="match status" value="1"/>
</dbReference>
<evidence type="ECO:0000313" key="1">
    <source>
        <dbReference type="EMBL" id="KAJ5223413.1"/>
    </source>
</evidence>
<name>A0A9W9THZ9_9EURO</name>
<accession>A0A9W9THZ9</accession>
<proteinExistence type="predicted"/>
<dbReference type="PANTHER" id="PTHR48419">
    <property type="entry name" value="SULFOTRANSFERASE DOMAIN-CONTAINING PROTEIN"/>
    <property type="match status" value="1"/>
</dbReference>
<dbReference type="RefSeq" id="XP_058327596.1">
    <property type="nucleotide sequence ID" value="XM_058477251.1"/>
</dbReference>